<dbReference type="CDD" id="cd12152">
    <property type="entry name" value="F1-ATPase_delta"/>
    <property type="match status" value="1"/>
</dbReference>
<evidence type="ECO:0000256" key="4">
    <source>
        <dbReference type="ARBA" id="ARBA00022448"/>
    </source>
</evidence>
<evidence type="ECO:0000259" key="9">
    <source>
        <dbReference type="Pfam" id="PF02823"/>
    </source>
</evidence>
<gene>
    <name evidence="10" type="ORF">SAMN04488096_10566</name>
</gene>
<dbReference type="Proteomes" id="UP000184225">
    <property type="component" value="Unassembled WGS sequence"/>
</dbReference>
<dbReference type="OrthoDB" id="5294255at2"/>
<evidence type="ECO:0000256" key="3">
    <source>
        <dbReference type="ARBA" id="ARBA00005712"/>
    </source>
</evidence>
<comment type="similarity">
    <text evidence="3">Belongs to the ATPase epsilon chain family.</text>
</comment>
<evidence type="ECO:0000313" key="11">
    <source>
        <dbReference type="Proteomes" id="UP000184225"/>
    </source>
</evidence>
<proteinExistence type="inferred from homology"/>
<dbReference type="InterPro" id="IPR036771">
    <property type="entry name" value="ATPsynth_dsu/esu_N"/>
</dbReference>
<accession>A0A1M6EG12</accession>
<dbReference type="STRING" id="579105.SAMN04488096_10566"/>
<evidence type="ECO:0000256" key="8">
    <source>
        <dbReference type="ARBA" id="ARBA00023310"/>
    </source>
</evidence>
<keyword evidence="5" id="KW-0406">Ion transport</keyword>
<keyword evidence="8" id="KW-0066">ATP synthesis</keyword>
<keyword evidence="7" id="KW-0139">CF(1)</keyword>
<organism evidence="10 11">
    <name type="scientific">Mesonia phycicola</name>
    <dbReference type="NCBI Taxonomy" id="579105"/>
    <lineage>
        <taxon>Bacteria</taxon>
        <taxon>Pseudomonadati</taxon>
        <taxon>Bacteroidota</taxon>
        <taxon>Flavobacteriia</taxon>
        <taxon>Flavobacteriales</taxon>
        <taxon>Flavobacteriaceae</taxon>
        <taxon>Mesonia</taxon>
    </lineage>
</organism>
<reference evidence="10 11" key="1">
    <citation type="submission" date="2016-11" db="EMBL/GenBank/DDBJ databases">
        <authorList>
            <person name="Jaros S."/>
            <person name="Januszkiewicz K."/>
            <person name="Wedrychowicz H."/>
        </authorList>
    </citation>
    <scope>NUCLEOTIDE SEQUENCE [LARGE SCALE GENOMIC DNA]</scope>
    <source>
        <strain evidence="10 11">DSM 21425</strain>
    </source>
</reference>
<keyword evidence="4" id="KW-0813">Transport</keyword>
<evidence type="ECO:0000256" key="6">
    <source>
        <dbReference type="ARBA" id="ARBA00023136"/>
    </source>
</evidence>
<dbReference type="SUPFAM" id="SSF51344">
    <property type="entry name" value="Epsilon subunit of F1F0-ATP synthase N-terminal domain"/>
    <property type="match status" value="1"/>
</dbReference>
<dbReference type="Gene3D" id="2.60.15.10">
    <property type="entry name" value="F0F1 ATP synthase delta/epsilon subunit, N-terminal"/>
    <property type="match status" value="1"/>
</dbReference>
<name>A0A1M6EG12_9FLAO</name>
<feature type="domain" description="ATP synthase F1 complex delta/epsilon subunit N-terminal" evidence="9">
    <location>
        <begin position="1"/>
        <end position="92"/>
    </location>
</feature>
<comment type="subcellular location">
    <subcellularLocation>
        <location evidence="2">Endomembrane system</location>
        <topology evidence="2">Peripheral membrane protein</topology>
    </subcellularLocation>
</comment>
<evidence type="ECO:0000256" key="7">
    <source>
        <dbReference type="ARBA" id="ARBA00023196"/>
    </source>
</evidence>
<dbReference type="InterPro" id="IPR001469">
    <property type="entry name" value="ATP_synth_F1_dsu/esu"/>
</dbReference>
<dbReference type="InterPro" id="IPR020546">
    <property type="entry name" value="ATP_synth_F1_dsu/esu_N"/>
</dbReference>
<evidence type="ECO:0000256" key="1">
    <source>
        <dbReference type="ARBA" id="ARBA00003543"/>
    </source>
</evidence>
<evidence type="ECO:0000256" key="2">
    <source>
        <dbReference type="ARBA" id="ARBA00004184"/>
    </source>
</evidence>
<dbReference type="GO" id="GO:0046933">
    <property type="term" value="F:proton-transporting ATP synthase activity, rotational mechanism"/>
    <property type="evidence" value="ECO:0007669"/>
    <property type="project" value="InterPro"/>
</dbReference>
<dbReference type="RefSeq" id="WP_073150266.1">
    <property type="nucleotide sequence ID" value="NZ_FQYY01000005.1"/>
</dbReference>
<protein>
    <submittedName>
        <fullName evidence="10">F-type H+-transporting ATPase subunit epsilon</fullName>
    </submittedName>
</protein>
<dbReference type="Pfam" id="PF02823">
    <property type="entry name" value="ATP-synt_DE_N"/>
    <property type="match status" value="1"/>
</dbReference>
<dbReference type="AlphaFoldDB" id="A0A1M6EG12"/>
<evidence type="ECO:0000256" key="5">
    <source>
        <dbReference type="ARBA" id="ARBA00023065"/>
    </source>
</evidence>
<dbReference type="PANTHER" id="PTHR13822">
    <property type="entry name" value="ATP SYNTHASE DELTA/EPSILON CHAIN"/>
    <property type="match status" value="1"/>
</dbReference>
<dbReference type="GO" id="GO:0045259">
    <property type="term" value="C:proton-transporting ATP synthase complex"/>
    <property type="evidence" value="ECO:0007669"/>
    <property type="project" value="UniProtKB-KW"/>
</dbReference>
<keyword evidence="6" id="KW-0472">Membrane</keyword>
<sequence>MYLEIVSPEKVLLSAEVDSVTVPAIEGEFQMLNNHAPIISVLEKGVIKVEGNIEISKDLKEVVNKAQDGKWHFPIKGGVLEMKNNKAIVLAD</sequence>
<dbReference type="PANTHER" id="PTHR13822:SF10">
    <property type="entry name" value="ATP SYNTHASE EPSILON CHAIN, CHLOROPLASTIC"/>
    <property type="match status" value="1"/>
</dbReference>
<dbReference type="GO" id="GO:0012505">
    <property type="term" value="C:endomembrane system"/>
    <property type="evidence" value="ECO:0007669"/>
    <property type="project" value="UniProtKB-SubCell"/>
</dbReference>
<dbReference type="EMBL" id="FQYY01000005">
    <property type="protein sequence ID" value="SHI84329.1"/>
    <property type="molecule type" value="Genomic_DNA"/>
</dbReference>
<comment type="function">
    <text evidence="1">Produces ATP from ADP in the presence of a proton gradient across the membrane.</text>
</comment>
<evidence type="ECO:0000313" key="10">
    <source>
        <dbReference type="EMBL" id="SHI84329.1"/>
    </source>
</evidence>
<keyword evidence="11" id="KW-1185">Reference proteome</keyword>